<dbReference type="Pfam" id="PF25876">
    <property type="entry name" value="HH_MFP_RND"/>
    <property type="match status" value="1"/>
</dbReference>
<dbReference type="InterPro" id="IPR058627">
    <property type="entry name" value="MdtA-like_C"/>
</dbReference>
<evidence type="ECO:0000256" key="2">
    <source>
        <dbReference type="ARBA" id="ARBA00009477"/>
    </source>
</evidence>
<dbReference type="AlphaFoldDB" id="A0A369XTF8"/>
<dbReference type="Gene3D" id="2.40.420.20">
    <property type="match status" value="1"/>
</dbReference>
<evidence type="ECO:0000313" key="9">
    <source>
        <dbReference type="EMBL" id="RDE50678.1"/>
    </source>
</evidence>
<evidence type="ECO:0000256" key="4">
    <source>
        <dbReference type="SAM" id="SignalP"/>
    </source>
</evidence>
<feature type="chain" id="PRO_5016654618" evidence="4">
    <location>
        <begin position="37"/>
        <end position="416"/>
    </location>
</feature>
<evidence type="ECO:0000259" key="6">
    <source>
        <dbReference type="Pfam" id="PF25917"/>
    </source>
</evidence>
<keyword evidence="3" id="KW-0175">Coiled coil</keyword>
<feature type="domain" description="Multidrug resistance protein MdtA-like barrel-sandwich hybrid" evidence="6">
    <location>
        <begin position="71"/>
        <end position="214"/>
    </location>
</feature>
<sequence length="416" mass="42312">MLHLPHQPQPSAYRVAIRAVALTAATLILAACGQSAATQPAPKAAEVGVVTLKSQALDVTRELPGRTVAAETAEIRPQISGIVQSRLFAEGSAVKAGQTLYQIDPASYQVTLDGANAAVAKARATLQSARLTAARQASLLAADAGSRQDNETAQAALLEAQAELKSAQASAAGARLDLQRTRITAPIGGRVGISTVTAGALVTANQTTALTTVQQTDPMWVNVSQSSGELLKMRQQIANGSLRSGALAVRLQLEDGSTYEHAGELAVSGVSVDTSTGAVTLRVKVPNPEGLLMPGMYVHVQVAQAHAPEAVLAPQTGVQRDTSGGASALVVGADGTVEKRAVEVAEVHGTQWRVTSGLAAGDRLIVQGNGKVRPGQIVSALEVGAASAEQAASAALAATPAPASTPSAATRVALKN</sequence>
<gene>
    <name evidence="9" type="ORF">DVS81_10120</name>
</gene>
<feature type="domain" description="Multidrug resistance protein MdtA-like alpha-helical hairpin" evidence="5">
    <location>
        <begin position="112"/>
        <end position="180"/>
    </location>
</feature>
<dbReference type="InterPro" id="IPR058624">
    <property type="entry name" value="MdtA-like_HH"/>
</dbReference>
<accession>A0A369XTF8</accession>
<dbReference type="Proteomes" id="UP000253831">
    <property type="component" value="Unassembled WGS sequence"/>
</dbReference>
<dbReference type="GO" id="GO:0022857">
    <property type="term" value="F:transmembrane transporter activity"/>
    <property type="evidence" value="ECO:0007669"/>
    <property type="project" value="InterPro"/>
</dbReference>
<dbReference type="Pfam" id="PF25917">
    <property type="entry name" value="BSH_RND"/>
    <property type="match status" value="1"/>
</dbReference>
<evidence type="ECO:0000259" key="7">
    <source>
        <dbReference type="Pfam" id="PF25944"/>
    </source>
</evidence>
<dbReference type="Pfam" id="PF25967">
    <property type="entry name" value="RND-MFP_C"/>
    <property type="match status" value="1"/>
</dbReference>
<protein>
    <submittedName>
        <fullName evidence="9">Efflux RND transporter periplasmic adaptor subunit</fullName>
    </submittedName>
</protein>
<dbReference type="SUPFAM" id="SSF111369">
    <property type="entry name" value="HlyD-like secretion proteins"/>
    <property type="match status" value="1"/>
</dbReference>
<comment type="caution">
    <text evidence="9">The sequence shown here is derived from an EMBL/GenBank/DDBJ whole genome shotgun (WGS) entry which is preliminary data.</text>
</comment>
<evidence type="ECO:0000259" key="8">
    <source>
        <dbReference type="Pfam" id="PF25967"/>
    </source>
</evidence>
<dbReference type="InterPro" id="IPR058626">
    <property type="entry name" value="MdtA-like_b-barrel"/>
</dbReference>
<dbReference type="Gene3D" id="1.10.287.470">
    <property type="entry name" value="Helix hairpin bin"/>
    <property type="match status" value="1"/>
</dbReference>
<feature type="domain" description="Multidrug resistance protein MdtA-like beta-barrel" evidence="7">
    <location>
        <begin position="218"/>
        <end position="303"/>
    </location>
</feature>
<dbReference type="EMBL" id="QPGA01000016">
    <property type="protein sequence ID" value="RDE50678.1"/>
    <property type="molecule type" value="Genomic_DNA"/>
</dbReference>
<evidence type="ECO:0000256" key="3">
    <source>
        <dbReference type="SAM" id="Coils"/>
    </source>
</evidence>
<evidence type="ECO:0000256" key="1">
    <source>
        <dbReference type="ARBA" id="ARBA00004196"/>
    </source>
</evidence>
<dbReference type="FunFam" id="2.40.420.20:FF:000001">
    <property type="entry name" value="Efflux RND transporter periplasmic adaptor subunit"/>
    <property type="match status" value="1"/>
</dbReference>
<dbReference type="Gene3D" id="2.40.50.100">
    <property type="match status" value="1"/>
</dbReference>
<organism evidence="9 10">
    <name type="scientific">Candidatus Accumulibacter meliphilus</name>
    <dbReference type="NCBI Taxonomy" id="2211374"/>
    <lineage>
        <taxon>Bacteria</taxon>
        <taxon>Pseudomonadati</taxon>
        <taxon>Pseudomonadota</taxon>
        <taxon>Betaproteobacteria</taxon>
        <taxon>Candidatus Accumulibacter</taxon>
    </lineage>
</organism>
<dbReference type="Pfam" id="PF25944">
    <property type="entry name" value="Beta-barrel_RND"/>
    <property type="match status" value="1"/>
</dbReference>
<evidence type="ECO:0000259" key="5">
    <source>
        <dbReference type="Pfam" id="PF25876"/>
    </source>
</evidence>
<evidence type="ECO:0000313" key="10">
    <source>
        <dbReference type="Proteomes" id="UP000253831"/>
    </source>
</evidence>
<dbReference type="GO" id="GO:0046677">
    <property type="term" value="P:response to antibiotic"/>
    <property type="evidence" value="ECO:0007669"/>
    <property type="project" value="TreeGrafter"/>
</dbReference>
<dbReference type="GO" id="GO:0005886">
    <property type="term" value="C:plasma membrane"/>
    <property type="evidence" value="ECO:0007669"/>
    <property type="project" value="UniProtKB-SubCell"/>
</dbReference>
<dbReference type="PANTHER" id="PTHR30158:SF3">
    <property type="entry name" value="MULTIDRUG EFFLUX PUMP SUBUNIT ACRA-RELATED"/>
    <property type="match status" value="1"/>
</dbReference>
<feature type="signal peptide" evidence="4">
    <location>
        <begin position="1"/>
        <end position="36"/>
    </location>
</feature>
<dbReference type="InterPro" id="IPR006143">
    <property type="entry name" value="RND_pump_MFP"/>
</dbReference>
<proteinExistence type="inferred from homology"/>
<reference evidence="9 10" key="1">
    <citation type="submission" date="2018-05" db="EMBL/GenBank/DDBJ databases">
        <title>Integrated omic analyses show evidence that a Ca. Accumulibacter phosphatis strain performs denitrification under micro-aerobic conditions.</title>
        <authorList>
            <person name="Camejo P.Y."/>
            <person name="Katherine M.D."/>
            <person name="Daniel N.R."/>
        </authorList>
    </citation>
    <scope>NUCLEOTIDE SEQUENCE [LARGE SCALE GENOMIC DNA]</scope>
    <source>
        <strain evidence="9">UW-LDO-IC</strain>
    </source>
</reference>
<keyword evidence="4" id="KW-0732">Signal</keyword>
<feature type="coiled-coil region" evidence="3">
    <location>
        <begin position="150"/>
        <end position="177"/>
    </location>
</feature>
<dbReference type="Gene3D" id="2.40.30.170">
    <property type="match status" value="1"/>
</dbReference>
<comment type="subcellular location">
    <subcellularLocation>
        <location evidence="1">Cell envelope</location>
    </subcellularLocation>
</comment>
<dbReference type="NCBIfam" id="TIGR01730">
    <property type="entry name" value="RND_mfp"/>
    <property type="match status" value="1"/>
</dbReference>
<comment type="similarity">
    <text evidence="2">Belongs to the membrane fusion protein (MFP) (TC 8.A.1) family.</text>
</comment>
<name>A0A369XTF8_9PROT</name>
<dbReference type="PANTHER" id="PTHR30158">
    <property type="entry name" value="ACRA/E-RELATED COMPONENT OF DRUG EFFLUX TRANSPORTER"/>
    <property type="match status" value="1"/>
</dbReference>
<feature type="domain" description="Multidrug resistance protein MdtA-like C-terminal permuted SH3" evidence="8">
    <location>
        <begin position="310"/>
        <end position="369"/>
    </location>
</feature>
<dbReference type="InterPro" id="IPR058625">
    <property type="entry name" value="MdtA-like_BSH"/>
</dbReference>